<keyword evidence="6 7" id="KW-0472">Membrane</keyword>
<feature type="transmembrane region" description="Helical" evidence="7">
    <location>
        <begin position="90"/>
        <end position="116"/>
    </location>
</feature>
<reference evidence="9" key="1">
    <citation type="submission" date="2018-05" db="EMBL/GenBank/DDBJ databases">
        <authorList>
            <person name="Lanie J.A."/>
            <person name="Ng W.-L."/>
            <person name="Kazmierczak K.M."/>
            <person name="Andrzejewski T.M."/>
            <person name="Davidsen T.M."/>
            <person name="Wayne K.J."/>
            <person name="Tettelin H."/>
            <person name="Glass J.I."/>
            <person name="Rusch D."/>
            <person name="Podicherti R."/>
            <person name="Tsui H.-C.T."/>
            <person name="Winkler M.E."/>
        </authorList>
    </citation>
    <scope>NUCLEOTIDE SEQUENCE</scope>
</reference>
<evidence type="ECO:0000256" key="2">
    <source>
        <dbReference type="ARBA" id="ARBA00022475"/>
    </source>
</evidence>
<keyword evidence="4 7" id="KW-0812">Transmembrane</keyword>
<sequence>MFLGALALIFTGYPVAFALAGTALVFALLGSLVGHFDPILLRALPDRAFGIMSNYTLLAVPFFIYMGTVLEKSRLAEDLLETIGILFGRFRGGLAIGVIGVGALLAAATGVVGASVTTMGLISLPVMLRNGYEDDLSLGVIAAAGTLGQIIPPSIVLIVLGDQMGVSVGALFRAAMIPGLI</sequence>
<proteinExistence type="predicted"/>
<dbReference type="PANTHER" id="PTHR33362">
    <property type="entry name" value="SIALIC ACID TRAP TRANSPORTER PERMEASE PROTEIN SIAT-RELATED"/>
    <property type="match status" value="1"/>
</dbReference>
<evidence type="ECO:0000256" key="7">
    <source>
        <dbReference type="SAM" id="Phobius"/>
    </source>
</evidence>
<protein>
    <recommendedName>
        <fullName evidence="8">TRAP C4-dicarboxylate transport system permease DctM subunit domain-containing protein</fullName>
    </recommendedName>
</protein>
<accession>A0A382KRW7</accession>
<dbReference type="GO" id="GO:0022857">
    <property type="term" value="F:transmembrane transporter activity"/>
    <property type="evidence" value="ECO:0007669"/>
    <property type="project" value="TreeGrafter"/>
</dbReference>
<feature type="domain" description="TRAP C4-dicarboxylate transport system permease DctM subunit" evidence="8">
    <location>
        <begin position="3"/>
        <end position="181"/>
    </location>
</feature>
<name>A0A382KRW7_9ZZZZ</name>
<keyword evidence="3" id="KW-0997">Cell inner membrane</keyword>
<dbReference type="InterPro" id="IPR004681">
    <property type="entry name" value="TRAP_DctM"/>
</dbReference>
<evidence type="ECO:0000256" key="6">
    <source>
        <dbReference type="ARBA" id="ARBA00023136"/>
    </source>
</evidence>
<dbReference type="Pfam" id="PF06808">
    <property type="entry name" value="DctM"/>
    <property type="match status" value="1"/>
</dbReference>
<dbReference type="GO" id="GO:0005886">
    <property type="term" value="C:plasma membrane"/>
    <property type="evidence" value="ECO:0007669"/>
    <property type="project" value="UniProtKB-SubCell"/>
</dbReference>
<organism evidence="9">
    <name type="scientific">marine metagenome</name>
    <dbReference type="NCBI Taxonomy" id="408172"/>
    <lineage>
        <taxon>unclassified sequences</taxon>
        <taxon>metagenomes</taxon>
        <taxon>ecological metagenomes</taxon>
    </lineage>
</organism>
<feature type="transmembrane region" description="Helical" evidence="7">
    <location>
        <begin position="7"/>
        <end position="29"/>
    </location>
</feature>
<dbReference type="InterPro" id="IPR010656">
    <property type="entry name" value="DctM"/>
</dbReference>
<evidence type="ECO:0000256" key="3">
    <source>
        <dbReference type="ARBA" id="ARBA00022519"/>
    </source>
</evidence>
<gene>
    <name evidence="9" type="ORF">METZ01_LOCUS279893</name>
</gene>
<feature type="transmembrane region" description="Helical" evidence="7">
    <location>
        <begin position="49"/>
        <end position="70"/>
    </location>
</feature>
<evidence type="ECO:0000256" key="1">
    <source>
        <dbReference type="ARBA" id="ARBA00004429"/>
    </source>
</evidence>
<feature type="non-terminal residue" evidence="9">
    <location>
        <position position="181"/>
    </location>
</feature>
<evidence type="ECO:0000256" key="4">
    <source>
        <dbReference type="ARBA" id="ARBA00022692"/>
    </source>
</evidence>
<evidence type="ECO:0000259" key="8">
    <source>
        <dbReference type="Pfam" id="PF06808"/>
    </source>
</evidence>
<dbReference type="EMBL" id="UINC01082349">
    <property type="protein sequence ID" value="SVC27039.1"/>
    <property type="molecule type" value="Genomic_DNA"/>
</dbReference>
<evidence type="ECO:0000256" key="5">
    <source>
        <dbReference type="ARBA" id="ARBA00022989"/>
    </source>
</evidence>
<evidence type="ECO:0000313" key="9">
    <source>
        <dbReference type="EMBL" id="SVC27039.1"/>
    </source>
</evidence>
<comment type="subcellular location">
    <subcellularLocation>
        <location evidence="1">Cell inner membrane</location>
        <topology evidence="1">Multi-pass membrane protein</topology>
    </subcellularLocation>
</comment>
<keyword evidence="5 7" id="KW-1133">Transmembrane helix</keyword>
<dbReference type="PANTHER" id="PTHR33362:SF7">
    <property type="entry name" value="SLL1103 PROTEIN"/>
    <property type="match status" value="1"/>
</dbReference>
<feature type="transmembrane region" description="Helical" evidence="7">
    <location>
        <begin position="136"/>
        <end position="160"/>
    </location>
</feature>
<keyword evidence="2" id="KW-1003">Cell membrane</keyword>
<dbReference type="AlphaFoldDB" id="A0A382KRW7"/>